<sequence>MINNFGAFLGRKAHIYEISNEYLRVGIADLGASVQYVKVNRGAWVDVCPGFDSAEEYVASGTYFGATIGRVANRIACAKFSLGGREYSVPANDGKNCNHGGTAGFDRQFFTVRTNGAENADWHGDMLELTLSSPDGDMGFPGKLNLIVRYKLRSSALEIFYGAESDKTTLFAPTCHLYFNLDGAKEGGPCGNSCGNMLKINAESYTPIGEGLIPSGEVSPVFGTPFDFTSFHAIGERIGADSPQLRLAGGYDHNFVLKGEHAATAYSNISGIKLDIFTDMPGLQLYSGNFLKGRSRFGELEPRAAYALEPQFFPNSANMPQFEKPALTAGKKFSRYIRYEFGEI</sequence>
<dbReference type="EC" id="5.1.3.3" evidence="5"/>
<dbReference type="Proteomes" id="UP000824179">
    <property type="component" value="Unassembled WGS sequence"/>
</dbReference>
<dbReference type="InterPro" id="IPR047215">
    <property type="entry name" value="Galactose_mutarotase-like"/>
</dbReference>
<organism evidence="9 10">
    <name type="scientific">Candidatus Coproplasma stercoripullorum</name>
    <dbReference type="NCBI Taxonomy" id="2840751"/>
    <lineage>
        <taxon>Bacteria</taxon>
        <taxon>Bacillati</taxon>
        <taxon>Bacillota</taxon>
        <taxon>Clostridia</taxon>
        <taxon>Eubacteriales</taxon>
        <taxon>Candidatus Coproplasma</taxon>
    </lineage>
</organism>
<evidence type="ECO:0000256" key="2">
    <source>
        <dbReference type="ARBA" id="ARBA00006206"/>
    </source>
</evidence>
<dbReference type="GO" id="GO:0004034">
    <property type="term" value="F:aldose 1-epimerase activity"/>
    <property type="evidence" value="ECO:0007669"/>
    <property type="project" value="UniProtKB-EC"/>
</dbReference>
<comment type="pathway">
    <text evidence="1 5">Carbohydrate metabolism; hexose metabolism.</text>
</comment>
<evidence type="ECO:0000256" key="4">
    <source>
        <dbReference type="ARBA" id="ARBA00023277"/>
    </source>
</evidence>
<dbReference type="SUPFAM" id="SSF74650">
    <property type="entry name" value="Galactose mutarotase-like"/>
    <property type="match status" value="1"/>
</dbReference>
<gene>
    <name evidence="9" type="ORF">IAB90_00325</name>
</gene>
<dbReference type="EMBL" id="DVHB01000006">
    <property type="protein sequence ID" value="HIR38805.1"/>
    <property type="molecule type" value="Genomic_DNA"/>
</dbReference>
<dbReference type="PANTHER" id="PTHR10091">
    <property type="entry name" value="ALDOSE-1-EPIMERASE"/>
    <property type="match status" value="1"/>
</dbReference>
<reference evidence="9" key="2">
    <citation type="journal article" date="2021" name="PeerJ">
        <title>Extensive microbial diversity within the chicken gut microbiome revealed by metagenomics and culture.</title>
        <authorList>
            <person name="Gilroy R."/>
            <person name="Ravi A."/>
            <person name="Getino M."/>
            <person name="Pursley I."/>
            <person name="Horton D.L."/>
            <person name="Alikhan N.F."/>
            <person name="Baker D."/>
            <person name="Gharbi K."/>
            <person name="Hall N."/>
            <person name="Watson M."/>
            <person name="Adriaenssens E.M."/>
            <person name="Foster-Nyarko E."/>
            <person name="Jarju S."/>
            <person name="Secka A."/>
            <person name="Antonio M."/>
            <person name="Oren A."/>
            <person name="Chaudhuri R.R."/>
            <person name="La Ragione R."/>
            <person name="Hildebrand F."/>
            <person name="Pallen M.J."/>
        </authorList>
    </citation>
    <scope>NUCLEOTIDE SEQUENCE</scope>
    <source>
        <strain evidence="9">ChiW25-3613</strain>
    </source>
</reference>
<keyword evidence="4 5" id="KW-0119">Carbohydrate metabolism</keyword>
<feature type="binding site" evidence="8">
    <location>
        <begin position="176"/>
        <end position="178"/>
    </location>
    <ligand>
        <name>beta-D-galactose</name>
        <dbReference type="ChEBI" id="CHEBI:27667"/>
    </ligand>
</feature>
<dbReference type="PANTHER" id="PTHR10091:SF0">
    <property type="entry name" value="GALACTOSE MUTAROTASE"/>
    <property type="match status" value="1"/>
</dbReference>
<evidence type="ECO:0000256" key="6">
    <source>
        <dbReference type="PIRSR" id="PIRSR005096-1"/>
    </source>
</evidence>
<name>A0A9D1DBR6_9FIRM</name>
<comment type="similarity">
    <text evidence="2 5">Belongs to the aldose epimerase family.</text>
</comment>
<keyword evidence="3 5" id="KW-0413">Isomerase</keyword>
<dbReference type="PIRSF" id="PIRSF005096">
    <property type="entry name" value="GALM"/>
    <property type="match status" value="1"/>
</dbReference>
<dbReference type="InterPro" id="IPR014718">
    <property type="entry name" value="GH-type_carb-bd"/>
</dbReference>
<feature type="active site" description="Proton donor" evidence="6">
    <location>
        <position position="176"/>
    </location>
</feature>
<evidence type="ECO:0000256" key="8">
    <source>
        <dbReference type="PIRSR" id="PIRSR005096-3"/>
    </source>
</evidence>
<proteinExistence type="inferred from homology"/>
<feature type="binding site" evidence="8">
    <location>
        <begin position="73"/>
        <end position="74"/>
    </location>
    <ligand>
        <name>beta-D-galactose</name>
        <dbReference type="ChEBI" id="CHEBI:27667"/>
    </ligand>
</feature>
<evidence type="ECO:0000313" key="9">
    <source>
        <dbReference type="EMBL" id="HIR38805.1"/>
    </source>
</evidence>
<dbReference type="AlphaFoldDB" id="A0A9D1DBR6"/>
<dbReference type="Gene3D" id="2.70.98.10">
    <property type="match status" value="1"/>
</dbReference>
<evidence type="ECO:0000256" key="1">
    <source>
        <dbReference type="ARBA" id="ARBA00005028"/>
    </source>
</evidence>
<comment type="caution">
    <text evidence="9">The sequence shown here is derived from an EMBL/GenBank/DDBJ whole genome shotgun (WGS) entry which is preliminary data.</text>
</comment>
<accession>A0A9D1DBR6</accession>
<feature type="binding site" evidence="7">
    <location>
        <position position="252"/>
    </location>
    <ligand>
        <name>beta-D-galactose</name>
        <dbReference type="ChEBI" id="CHEBI:27667"/>
    </ligand>
</feature>
<dbReference type="GO" id="GO:0033499">
    <property type="term" value="P:galactose catabolic process via UDP-galactose, Leloir pathway"/>
    <property type="evidence" value="ECO:0007669"/>
    <property type="project" value="TreeGrafter"/>
</dbReference>
<evidence type="ECO:0000256" key="7">
    <source>
        <dbReference type="PIRSR" id="PIRSR005096-2"/>
    </source>
</evidence>
<dbReference type="InterPro" id="IPR011013">
    <property type="entry name" value="Gal_mutarotase_sf_dom"/>
</dbReference>
<protein>
    <recommendedName>
        <fullName evidence="5">Aldose 1-epimerase</fullName>
        <ecNumber evidence="5">5.1.3.3</ecNumber>
    </recommendedName>
</protein>
<reference evidence="9" key="1">
    <citation type="submission" date="2020-10" db="EMBL/GenBank/DDBJ databases">
        <authorList>
            <person name="Gilroy R."/>
        </authorList>
    </citation>
    <scope>NUCLEOTIDE SEQUENCE</scope>
    <source>
        <strain evidence="9">ChiW25-3613</strain>
    </source>
</reference>
<dbReference type="GO" id="GO:0030246">
    <property type="term" value="F:carbohydrate binding"/>
    <property type="evidence" value="ECO:0007669"/>
    <property type="project" value="InterPro"/>
</dbReference>
<dbReference type="InterPro" id="IPR015443">
    <property type="entry name" value="Aldose_1-epimerase"/>
</dbReference>
<feature type="active site" description="Proton acceptor" evidence="6">
    <location>
        <position position="309"/>
    </location>
</feature>
<evidence type="ECO:0000313" key="10">
    <source>
        <dbReference type="Proteomes" id="UP000824179"/>
    </source>
</evidence>
<dbReference type="InterPro" id="IPR008183">
    <property type="entry name" value="Aldose_1/G6P_1-epimerase"/>
</dbReference>
<dbReference type="Pfam" id="PF01263">
    <property type="entry name" value="Aldose_epim"/>
    <property type="match status" value="1"/>
</dbReference>
<evidence type="ECO:0000256" key="5">
    <source>
        <dbReference type="PIRNR" id="PIRNR005096"/>
    </source>
</evidence>
<dbReference type="GO" id="GO:0006006">
    <property type="term" value="P:glucose metabolic process"/>
    <property type="evidence" value="ECO:0007669"/>
    <property type="project" value="TreeGrafter"/>
</dbReference>
<evidence type="ECO:0000256" key="3">
    <source>
        <dbReference type="ARBA" id="ARBA00023235"/>
    </source>
</evidence>
<comment type="catalytic activity">
    <reaction evidence="5">
        <text>alpha-D-glucose = beta-D-glucose</text>
        <dbReference type="Rhea" id="RHEA:10264"/>
        <dbReference type="ChEBI" id="CHEBI:15903"/>
        <dbReference type="ChEBI" id="CHEBI:17925"/>
        <dbReference type="EC" id="5.1.3.3"/>
    </reaction>
</comment>
<dbReference type="CDD" id="cd09019">
    <property type="entry name" value="galactose_mutarotase_like"/>
    <property type="match status" value="1"/>
</dbReference>